<dbReference type="PANTHER" id="PTHR43739:SF2">
    <property type="entry name" value="OLIGOXYLOGLUCAN-REDUCING END-SPECIFIC XYLOGLUCANASE-RELATED"/>
    <property type="match status" value="1"/>
</dbReference>
<dbReference type="InterPro" id="IPR000254">
    <property type="entry name" value="CBD"/>
</dbReference>
<gene>
    <name evidence="11" type="primary">CEL74A</name>
    <name evidence="11" type="ORF">DL546_009739</name>
</gene>
<feature type="signal peptide" evidence="9">
    <location>
        <begin position="1"/>
        <end position="19"/>
    </location>
</feature>
<evidence type="ECO:0000256" key="7">
    <source>
        <dbReference type="ARBA" id="ARBA00037986"/>
    </source>
</evidence>
<proteinExistence type="inferred from homology"/>
<keyword evidence="4" id="KW-0119">Carbohydrate metabolism</keyword>
<dbReference type="GO" id="GO:0016798">
    <property type="term" value="F:hydrolase activity, acting on glycosyl bonds"/>
    <property type="evidence" value="ECO:0007669"/>
    <property type="project" value="UniProtKB-KW"/>
</dbReference>
<name>A0A420YN67_9PEZI</name>
<keyword evidence="2" id="KW-0378">Hydrolase</keyword>
<evidence type="ECO:0000256" key="3">
    <source>
        <dbReference type="ARBA" id="ARBA00023001"/>
    </source>
</evidence>
<dbReference type="PROSITE" id="PS51164">
    <property type="entry name" value="CBM1_2"/>
    <property type="match status" value="1"/>
</dbReference>
<dbReference type="InterPro" id="IPR052025">
    <property type="entry name" value="Xyloglucanase_GH74"/>
</dbReference>
<evidence type="ECO:0000256" key="4">
    <source>
        <dbReference type="ARBA" id="ARBA00023277"/>
    </source>
</evidence>
<dbReference type="Gene3D" id="2.130.10.10">
    <property type="entry name" value="YVTN repeat-like/Quinoprotein amine dehydrogenase"/>
    <property type="match status" value="2"/>
</dbReference>
<dbReference type="STRING" id="177199.A0A420YN67"/>
<evidence type="ECO:0000256" key="6">
    <source>
        <dbReference type="ARBA" id="ARBA00023326"/>
    </source>
</evidence>
<evidence type="ECO:0000259" key="10">
    <source>
        <dbReference type="PROSITE" id="PS51164"/>
    </source>
</evidence>
<feature type="region of interest" description="Disordered" evidence="8">
    <location>
        <begin position="774"/>
        <end position="803"/>
    </location>
</feature>
<evidence type="ECO:0000313" key="11">
    <source>
        <dbReference type="EMBL" id="RKU49281.1"/>
    </source>
</evidence>
<sequence>MKYLQAAQLLLAVLAPVRAAFTWQNVKIGGGGGFVPGIVFHPKTKGVAYARTDIGGLYRLNADDSWTAVTDSIATDSGWNKWGIDAVALDPNDANKVYAAVGMYTNSWDPNNGAIIRSPDKGATWSTTTLSFKVGGNMPGRGMGERLAVDPQNSKILYFGARSGNGLWKSTDSGATWTKVSSFTATGTYIPDASDSNGYNSDKIGLTWVTFDSTSGLVNGATSRIFVGTADNTTASVYVTNDAGATWAPVAGQPVKYFPHKGKLQPAQKCLYITYADGAGPYDGTLGAVYQYNITAGTWTDITPVSGSDLYFGFGGLGVDMLKPGTLVVASLNSWWPDAQLFRSTDSGATWSKIWEWANYPAQNLYYTISTSKAPWIDPFINADTKHLGWMIEALEIDPFDSNHWLYGTGLTLFGGHDLTNWDAKKNVTIQVLADGIEEMSVQELRSAPSGTELLVAVGDDNGFTFKSADSLNTAPSTYWQNPTYASSSSVDYAGNKPANVVRVGNDASGSVQQIGVSTDGGATWNIDYAAPATGGPYGGQVAYCADGDTVIWSSSAGGVLRSQFQSTFTAVSSLPSGAVIAADKRSNAYIYGASGGSFYVSKDTGATFAKAGTLGAATSVRDIAAHPTTAGEVWVSTDIGIFRSTDSGATFTQATSEITDVQQIALGLGSGTNWVVYAFGTGPAGNKLYASSDLGATWTDIQGSQGFGAISSCKLAGSANKAGQVYVGTNGRGVFYASGVVAGGSGSSITSKALSSTTSKATSTVSSVKTTSSASSVGTTSKTLSTSTKPASTSKTSTAPTTTNTAVAKHYEQCGGIGFTGPATCVSPYTCQKQNDYYSQCL</sequence>
<dbReference type="FunFam" id="2.130.10.10:FF:000534">
    <property type="entry name" value="Xyloglucanase Xgh74A"/>
    <property type="match status" value="1"/>
</dbReference>
<evidence type="ECO:0000256" key="9">
    <source>
        <dbReference type="SAM" id="SignalP"/>
    </source>
</evidence>
<dbReference type="GO" id="GO:0030245">
    <property type="term" value="P:cellulose catabolic process"/>
    <property type="evidence" value="ECO:0007669"/>
    <property type="project" value="UniProtKB-KW"/>
</dbReference>
<feature type="domain" description="CBM1" evidence="10">
    <location>
        <begin position="807"/>
        <end position="843"/>
    </location>
</feature>
<evidence type="ECO:0000256" key="1">
    <source>
        <dbReference type="ARBA" id="ARBA00022729"/>
    </source>
</evidence>
<evidence type="ECO:0000256" key="2">
    <source>
        <dbReference type="ARBA" id="ARBA00022801"/>
    </source>
</evidence>
<dbReference type="GO" id="GO:0030248">
    <property type="term" value="F:cellulose binding"/>
    <property type="evidence" value="ECO:0007669"/>
    <property type="project" value="InterPro"/>
</dbReference>
<keyword evidence="1 9" id="KW-0732">Signal</keyword>
<evidence type="ECO:0000256" key="8">
    <source>
        <dbReference type="SAM" id="MobiDB-lite"/>
    </source>
</evidence>
<keyword evidence="6" id="KW-0624">Polysaccharide degradation</keyword>
<dbReference type="Pfam" id="PF00734">
    <property type="entry name" value="CBM_1"/>
    <property type="match status" value="1"/>
</dbReference>
<dbReference type="SMART" id="SM00236">
    <property type="entry name" value="fCBD"/>
    <property type="match status" value="1"/>
</dbReference>
<dbReference type="GO" id="GO:0005576">
    <property type="term" value="C:extracellular region"/>
    <property type="evidence" value="ECO:0007669"/>
    <property type="project" value="InterPro"/>
</dbReference>
<reference evidence="11 12" key="1">
    <citation type="submission" date="2018-08" db="EMBL/GenBank/DDBJ databases">
        <title>Draft genome of the lignicolous fungus Coniochaeta pulveracea.</title>
        <authorList>
            <person name="Borstlap C.J."/>
            <person name="De Witt R.N."/>
            <person name="Botha A."/>
            <person name="Volschenk H."/>
        </authorList>
    </citation>
    <scope>NUCLEOTIDE SEQUENCE [LARGE SCALE GENOMIC DNA]</scope>
    <source>
        <strain evidence="11 12">CAB683</strain>
    </source>
</reference>
<dbReference type="SUPFAM" id="SSF57180">
    <property type="entry name" value="Cellulose-binding domain"/>
    <property type="match status" value="1"/>
</dbReference>
<evidence type="ECO:0000256" key="5">
    <source>
        <dbReference type="ARBA" id="ARBA00023295"/>
    </source>
</evidence>
<dbReference type="AlphaFoldDB" id="A0A420YN67"/>
<comment type="similarity">
    <text evidence="7">Belongs to the glycosyl hydrolase 74 family.</text>
</comment>
<dbReference type="PANTHER" id="PTHR43739">
    <property type="entry name" value="XYLOGLUCANASE (EUROFUNG)"/>
    <property type="match status" value="1"/>
</dbReference>
<comment type="caution">
    <text evidence="11">The sequence shown here is derived from an EMBL/GenBank/DDBJ whole genome shotgun (WGS) entry which is preliminary data.</text>
</comment>
<dbReference type="SUPFAM" id="SSF110296">
    <property type="entry name" value="Oligoxyloglucan reducing end-specific cellobiohydrolase"/>
    <property type="match status" value="2"/>
</dbReference>
<dbReference type="Proteomes" id="UP000275385">
    <property type="component" value="Unassembled WGS sequence"/>
</dbReference>
<dbReference type="GO" id="GO:0010411">
    <property type="term" value="P:xyloglucan metabolic process"/>
    <property type="evidence" value="ECO:0007669"/>
    <property type="project" value="TreeGrafter"/>
</dbReference>
<keyword evidence="5" id="KW-0326">Glycosidase</keyword>
<keyword evidence="12" id="KW-1185">Reference proteome</keyword>
<dbReference type="InterPro" id="IPR035971">
    <property type="entry name" value="CBD_sf"/>
</dbReference>
<dbReference type="PROSITE" id="PS00562">
    <property type="entry name" value="CBM1_1"/>
    <property type="match status" value="1"/>
</dbReference>
<keyword evidence="3" id="KW-0136">Cellulose degradation</keyword>
<dbReference type="EMBL" id="QVQW01000002">
    <property type="protein sequence ID" value="RKU49281.1"/>
    <property type="molecule type" value="Genomic_DNA"/>
</dbReference>
<organism evidence="11 12">
    <name type="scientific">Coniochaeta pulveracea</name>
    <dbReference type="NCBI Taxonomy" id="177199"/>
    <lineage>
        <taxon>Eukaryota</taxon>
        <taxon>Fungi</taxon>
        <taxon>Dikarya</taxon>
        <taxon>Ascomycota</taxon>
        <taxon>Pezizomycotina</taxon>
        <taxon>Sordariomycetes</taxon>
        <taxon>Sordariomycetidae</taxon>
        <taxon>Coniochaetales</taxon>
        <taxon>Coniochaetaceae</taxon>
        <taxon>Coniochaeta</taxon>
    </lineage>
</organism>
<protein>
    <submittedName>
        <fullName evidence="11">Xyloglucanase</fullName>
    </submittedName>
</protein>
<accession>A0A420YN67</accession>
<dbReference type="InterPro" id="IPR015943">
    <property type="entry name" value="WD40/YVTN_repeat-like_dom_sf"/>
</dbReference>
<feature type="chain" id="PRO_5019210471" evidence="9">
    <location>
        <begin position="20"/>
        <end position="843"/>
    </location>
</feature>
<evidence type="ECO:0000313" key="12">
    <source>
        <dbReference type="Proteomes" id="UP000275385"/>
    </source>
</evidence>
<dbReference type="OrthoDB" id="2151161at2759"/>